<gene>
    <name evidence="2" type="primary">LOC123082082</name>
</gene>
<accession>A0A3B6HVG0</accession>
<name>A0A3B6HVG0_WHEAT</name>
<feature type="compositionally biased region" description="Pro residues" evidence="1">
    <location>
        <begin position="75"/>
        <end position="85"/>
    </location>
</feature>
<dbReference type="AlphaFoldDB" id="A0A3B6HVG0"/>
<dbReference type="EnsemblPlants" id="TraesCS4A02G182600.2">
    <property type="protein sequence ID" value="TraesCS4A02G182600.2"/>
    <property type="gene ID" value="TraesCS4A02G182600"/>
</dbReference>
<dbReference type="Gramene" id="TraesCS4A02G182600.2">
    <property type="protein sequence ID" value="TraesCS4A02G182600.2"/>
    <property type="gene ID" value="TraesCS4A02G182600"/>
</dbReference>
<feature type="region of interest" description="Disordered" evidence="1">
    <location>
        <begin position="62"/>
        <end position="103"/>
    </location>
</feature>
<feature type="compositionally biased region" description="Low complexity" evidence="1">
    <location>
        <begin position="86"/>
        <end position="103"/>
    </location>
</feature>
<evidence type="ECO:0000313" key="3">
    <source>
        <dbReference type="Proteomes" id="UP000019116"/>
    </source>
</evidence>
<evidence type="ECO:0000313" key="2">
    <source>
        <dbReference type="EnsemblPlants" id="TraesCS4A02G182600.2"/>
    </source>
</evidence>
<proteinExistence type="predicted"/>
<dbReference type="OrthoDB" id="330772at2759"/>
<dbReference type="SMR" id="A0A3B6HVG0"/>
<feature type="compositionally biased region" description="Basic and acidic residues" evidence="1">
    <location>
        <begin position="7"/>
        <end position="27"/>
    </location>
</feature>
<dbReference type="Proteomes" id="UP000019116">
    <property type="component" value="Chromosome 4A"/>
</dbReference>
<evidence type="ECO:0000256" key="1">
    <source>
        <dbReference type="SAM" id="MobiDB-lite"/>
    </source>
</evidence>
<sequence length="185" mass="20104">MAAAAKKTAEEIHRELQELQRQHREVPPPRPSTLSLSLRGHRGVSPDLFACPRVLLPSRKSASTYVTPKASDAASPPPAPAPAPEAPARSAALPDPPRSRWTSPSPSAGFFLPWLKWMALELMGMMRRRRGVRMDQMLLKVVRGGKPVMVGSGGMGASGYPGGSLIISCQSLSRGRLPRKRIRAW</sequence>
<organism evidence="2">
    <name type="scientific">Triticum aestivum</name>
    <name type="common">Wheat</name>
    <dbReference type="NCBI Taxonomy" id="4565"/>
    <lineage>
        <taxon>Eukaryota</taxon>
        <taxon>Viridiplantae</taxon>
        <taxon>Streptophyta</taxon>
        <taxon>Embryophyta</taxon>
        <taxon>Tracheophyta</taxon>
        <taxon>Spermatophyta</taxon>
        <taxon>Magnoliopsida</taxon>
        <taxon>Liliopsida</taxon>
        <taxon>Poales</taxon>
        <taxon>Poaceae</taxon>
        <taxon>BOP clade</taxon>
        <taxon>Pooideae</taxon>
        <taxon>Triticodae</taxon>
        <taxon>Triticeae</taxon>
        <taxon>Triticinae</taxon>
        <taxon>Triticum</taxon>
    </lineage>
</organism>
<feature type="region of interest" description="Disordered" evidence="1">
    <location>
        <begin position="1"/>
        <end position="44"/>
    </location>
</feature>
<protein>
    <submittedName>
        <fullName evidence="2">Uncharacterized protein</fullName>
    </submittedName>
</protein>
<keyword evidence="3" id="KW-1185">Reference proteome</keyword>
<reference evidence="2" key="1">
    <citation type="submission" date="2018-08" db="EMBL/GenBank/DDBJ databases">
        <authorList>
            <person name="Rossello M."/>
        </authorList>
    </citation>
    <scope>NUCLEOTIDE SEQUENCE [LARGE SCALE GENOMIC DNA]</scope>
    <source>
        <strain evidence="2">cv. Chinese Spring</strain>
    </source>
</reference>
<dbReference type="Gramene" id="TraesCS4A03G0495800.2">
    <property type="protein sequence ID" value="TraesCS4A03G0495800.2.CDS"/>
    <property type="gene ID" value="TraesCS4A03G0495800"/>
</dbReference>
<reference evidence="2" key="2">
    <citation type="submission" date="2018-10" db="UniProtKB">
        <authorList>
            <consortium name="EnsemblPlants"/>
        </authorList>
    </citation>
    <scope>IDENTIFICATION</scope>
</reference>